<organism evidence="1 2">
    <name type="scientific">Dactylosporangium cerinum</name>
    <dbReference type="NCBI Taxonomy" id="1434730"/>
    <lineage>
        <taxon>Bacteria</taxon>
        <taxon>Bacillati</taxon>
        <taxon>Actinomycetota</taxon>
        <taxon>Actinomycetes</taxon>
        <taxon>Micromonosporales</taxon>
        <taxon>Micromonosporaceae</taxon>
        <taxon>Dactylosporangium</taxon>
    </lineage>
</organism>
<dbReference type="SUPFAM" id="SSF51556">
    <property type="entry name" value="Metallo-dependent hydrolases"/>
    <property type="match status" value="1"/>
</dbReference>
<dbReference type="Proteomes" id="UP001595912">
    <property type="component" value="Unassembled WGS sequence"/>
</dbReference>
<comment type="caution">
    <text evidence="1">The sequence shown here is derived from an EMBL/GenBank/DDBJ whole genome shotgun (WGS) entry which is preliminary data.</text>
</comment>
<dbReference type="InterPro" id="IPR032466">
    <property type="entry name" value="Metal_Hydrolase"/>
</dbReference>
<gene>
    <name evidence="1" type="ORF">ACFPIJ_57035</name>
</gene>
<dbReference type="Pfam" id="PF01244">
    <property type="entry name" value="Peptidase_M19"/>
    <property type="match status" value="1"/>
</dbReference>
<evidence type="ECO:0000313" key="2">
    <source>
        <dbReference type="Proteomes" id="UP001595912"/>
    </source>
</evidence>
<keyword evidence="2" id="KW-1185">Reference proteome</keyword>
<evidence type="ECO:0000313" key="1">
    <source>
        <dbReference type="EMBL" id="MFC5007304.1"/>
    </source>
</evidence>
<dbReference type="Gene3D" id="3.20.20.140">
    <property type="entry name" value="Metal-dependent hydrolases"/>
    <property type="match status" value="1"/>
</dbReference>
<dbReference type="PANTHER" id="PTHR10443">
    <property type="entry name" value="MICROSOMAL DIPEPTIDASE"/>
    <property type="match status" value="1"/>
</dbReference>
<accession>A0ABV9WGS7</accession>
<dbReference type="EMBL" id="JBHSIU010000121">
    <property type="protein sequence ID" value="MFC5007304.1"/>
    <property type="molecule type" value="Genomic_DNA"/>
</dbReference>
<reference evidence="2" key="1">
    <citation type="journal article" date="2019" name="Int. J. Syst. Evol. Microbiol.">
        <title>The Global Catalogue of Microorganisms (GCM) 10K type strain sequencing project: providing services to taxonomists for standard genome sequencing and annotation.</title>
        <authorList>
            <consortium name="The Broad Institute Genomics Platform"/>
            <consortium name="The Broad Institute Genome Sequencing Center for Infectious Disease"/>
            <person name="Wu L."/>
            <person name="Ma J."/>
        </authorList>
    </citation>
    <scope>NUCLEOTIDE SEQUENCE [LARGE SCALE GENOMIC DNA]</scope>
    <source>
        <strain evidence="2">CGMCC 4.7152</strain>
    </source>
</reference>
<dbReference type="CDD" id="cd01301">
    <property type="entry name" value="rDP_like"/>
    <property type="match status" value="1"/>
</dbReference>
<protein>
    <submittedName>
        <fullName evidence="1">Dipeptidase</fullName>
    </submittedName>
</protein>
<proteinExistence type="predicted"/>
<sequence>MSAALVRRVLAAMPVIDGHNDLPTALRARAGYSVAGLDGHRPELHTDIPRLRAGGVGGQFWSVYVPSHLPEPEAVAATLEQIDAVYRLAATYPETFTIAYTAADTERVIREGRIASLIGVEGGHSLAGSLGVLRSFARLGVRYLTLTHNDNTAWADSATDKPAVGGLTDVGRAIVTELNRLGILVDLSHVAASTQRDALDASTAPVIFSHSSARSVNDHPRNVADPELHRLRTNGGVVQLTFVPAFVSADVAEWTLAALAERQRLDLPVPWTWPRAPRPGESAAAVRAEAVQPPADDRFSRWLAAHPRPAVSLAQVADHVDHARDVAGVAHVGLGGDYDGVDWLPAELADVSGYPRLLGELADRGWSGADLEALTGRNILRVLRDAEDVAEAPLWPVQPVRSARRPLAGSRRGRGRRR</sequence>
<dbReference type="InterPro" id="IPR008257">
    <property type="entry name" value="Pept_M19"/>
</dbReference>
<dbReference type="PANTHER" id="PTHR10443:SF12">
    <property type="entry name" value="DIPEPTIDASE"/>
    <property type="match status" value="1"/>
</dbReference>
<dbReference type="PROSITE" id="PS51365">
    <property type="entry name" value="RENAL_DIPEPTIDASE_2"/>
    <property type="match status" value="1"/>
</dbReference>
<name>A0ABV9WGS7_9ACTN</name>
<dbReference type="RefSeq" id="WP_380127950.1">
    <property type="nucleotide sequence ID" value="NZ_JBHSIU010000121.1"/>
</dbReference>